<sequence length="88" mass="9926">MTIDRKIRVFISSKCGGYYTIVRKTLQAMLEESGFCDVYAFETDYSLSCPVVSAYLDELADSDVIIVFVENKDGVTDPVQSEINRARE</sequence>
<evidence type="ECO:0000313" key="2">
    <source>
        <dbReference type="Proteomes" id="UP000236726"/>
    </source>
</evidence>
<protein>
    <recommendedName>
        <fullName evidence="3">TIR domain-containing protein</fullName>
    </recommendedName>
</protein>
<gene>
    <name evidence="1" type="ORF">SAMN05216537_1021</name>
</gene>
<evidence type="ECO:0000313" key="1">
    <source>
        <dbReference type="EMBL" id="SEF44085.1"/>
    </source>
</evidence>
<proteinExistence type="predicted"/>
<dbReference type="RefSeq" id="WP_103952111.1">
    <property type="nucleotide sequence ID" value="NZ_FNUL01000002.1"/>
</dbReference>
<reference evidence="1 2" key="1">
    <citation type="submission" date="2016-10" db="EMBL/GenBank/DDBJ databases">
        <authorList>
            <person name="de Groot N.N."/>
        </authorList>
    </citation>
    <scope>NUCLEOTIDE SEQUENCE [LARGE SCALE GENOMIC DNA]</scope>
    <source>
        <strain evidence="1 2">D15d</strain>
    </source>
</reference>
<name>A0A1H5S0I0_9FIRM</name>
<keyword evidence="2" id="KW-1185">Reference proteome</keyword>
<dbReference type="EMBL" id="FNUL01000002">
    <property type="protein sequence ID" value="SEF44085.1"/>
    <property type="molecule type" value="Genomic_DNA"/>
</dbReference>
<organism evidence="1 2">
    <name type="scientific">Lachnospira multipara</name>
    <dbReference type="NCBI Taxonomy" id="28051"/>
    <lineage>
        <taxon>Bacteria</taxon>
        <taxon>Bacillati</taxon>
        <taxon>Bacillota</taxon>
        <taxon>Clostridia</taxon>
        <taxon>Lachnospirales</taxon>
        <taxon>Lachnospiraceae</taxon>
        <taxon>Lachnospira</taxon>
    </lineage>
</organism>
<dbReference type="Proteomes" id="UP000236726">
    <property type="component" value="Unassembled WGS sequence"/>
</dbReference>
<accession>A0A1H5S0I0</accession>
<dbReference type="AlphaFoldDB" id="A0A1H5S0I0"/>
<evidence type="ECO:0008006" key="3">
    <source>
        <dbReference type="Google" id="ProtNLM"/>
    </source>
</evidence>